<dbReference type="CDD" id="cd05379">
    <property type="entry name" value="CAP_bacterial"/>
    <property type="match status" value="1"/>
</dbReference>
<protein>
    <submittedName>
        <fullName evidence="2">Cysteine-rich secretory protein family protein</fullName>
    </submittedName>
</protein>
<dbReference type="Gene3D" id="3.40.33.10">
    <property type="entry name" value="CAP"/>
    <property type="match status" value="1"/>
</dbReference>
<dbReference type="InterPro" id="IPR035940">
    <property type="entry name" value="CAP_sf"/>
</dbReference>
<name>A0A0N8W077_9CORY</name>
<accession>A0A0N8W077</accession>
<organism evidence="2 3">
    <name type="scientific">Corynebacterium lowii</name>
    <dbReference type="NCBI Taxonomy" id="1544413"/>
    <lineage>
        <taxon>Bacteria</taxon>
        <taxon>Bacillati</taxon>
        <taxon>Actinomycetota</taxon>
        <taxon>Actinomycetes</taxon>
        <taxon>Mycobacteriales</taxon>
        <taxon>Corynebacteriaceae</taxon>
        <taxon>Corynebacterium</taxon>
    </lineage>
</organism>
<dbReference type="SUPFAM" id="SSF55797">
    <property type="entry name" value="PR-1-like"/>
    <property type="match status" value="1"/>
</dbReference>
<evidence type="ECO:0000313" key="3">
    <source>
        <dbReference type="Proteomes" id="UP000050488"/>
    </source>
</evidence>
<dbReference type="PATRIC" id="fig|1544413.3.peg.1677"/>
<sequence length="152" mass="16345">MAPLATKFIDAPTANATEAQEELHVADADYATSTSAAPSTASTINMDQEILEATNKARAAEGLDPVELNAEMSSDSTTYAQFMSSTKTFEHAEGNFSENIAKSTTKKTAEQLVQDWLDSPGHRANIMDKDVTMMGAGVVHDDNGTHAVQRFF</sequence>
<dbReference type="Pfam" id="PF00188">
    <property type="entry name" value="CAP"/>
    <property type="match status" value="1"/>
</dbReference>
<dbReference type="InterPro" id="IPR014044">
    <property type="entry name" value="CAP_dom"/>
</dbReference>
<dbReference type="Proteomes" id="UP000050488">
    <property type="component" value="Unassembled WGS sequence"/>
</dbReference>
<comment type="caution">
    <text evidence="2">The sequence shown here is derived from an EMBL/GenBank/DDBJ whole genome shotgun (WGS) entry which is preliminary data.</text>
</comment>
<dbReference type="OrthoDB" id="68195at2"/>
<dbReference type="AlphaFoldDB" id="A0A0N8W077"/>
<evidence type="ECO:0000313" key="2">
    <source>
        <dbReference type="EMBL" id="KQB85930.1"/>
    </source>
</evidence>
<reference evidence="2 3" key="1">
    <citation type="submission" date="2015-10" db="EMBL/GenBank/DDBJ databases">
        <title>Corynebacteirum lowii and Corynebacterium oculi species nova, derived from human clinical disease and and emended description of Corynebacterium mastiditis.</title>
        <authorList>
            <person name="Bernard K."/>
            <person name="Pacheco A.L."/>
            <person name="Mcdougall C."/>
            <person name="Burtx T."/>
            <person name="Weibe D."/>
            <person name="Tyler S."/>
            <person name="Olson A.B."/>
            <person name="Cnockaert M."/>
            <person name="Eguchi H."/>
            <person name="Kuwahara T."/>
            <person name="Nakayama-Imaohji H."/>
            <person name="Boudewijins M."/>
            <person name="Van Hoecke F."/>
            <person name="Bernier A.-M."/>
            <person name="Vandamme P."/>
        </authorList>
    </citation>
    <scope>NUCLEOTIDE SEQUENCE [LARGE SCALE GENOMIC DNA]</scope>
    <source>
        <strain evidence="2 3">NML 130206</strain>
    </source>
</reference>
<feature type="domain" description="SCP" evidence="1">
    <location>
        <begin position="51"/>
        <end position="150"/>
    </location>
</feature>
<dbReference type="EMBL" id="LKEV01000005">
    <property type="protein sequence ID" value="KQB85930.1"/>
    <property type="molecule type" value="Genomic_DNA"/>
</dbReference>
<dbReference type="PANTHER" id="PTHR31157:SF1">
    <property type="entry name" value="SCP DOMAIN-CONTAINING PROTEIN"/>
    <property type="match status" value="1"/>
</dbReference>
<dbReference type="STRING" id="1544413.Clow_01672"/>
<gene>
    <name evidence="2" type="ORF">Clow_01672</name>
</gene>
<keyword evidence="3" id="KW-1185">Reference proteome</keyword>
<evidence type="ECO:0000259" key="1">
    <source>
        <dbReference type="Pfam" id="PF00188"/>
    </source>
</evidence>
<proteinExistence type="predicted"/>
<dbReference type="PANTHER" id="PTHR31157">
    <property type="entry name" value="SCP DOMAIN-CONTAINING PROTEIN"/>
    <property type="match status" value="1"/>
</dbReference>